<evidence type="ECO:0000256" key="4">
    <source>
        <dbReference type="ARBA" id="ARBA00022679"/>
    </source>
</evidence>
<dbReference type="InterPro" id="IPR013656">
    <property type="entry name" value="PAS_4"/>
</dbReference>
<protein>
    <recommendedName>
        <fullName evidence="2">histidine kinase</fullName>
        <ecNumber evidence="2">2.7.13.3</ecNumber>
    </recommendedName>
</protein>
<keyword evidence="3" id="KW-0597">Phosphoprotein</keyword>
<keyword evidence="7" id="KW-0067">ATP-binding</keyword>
<accession>A0A212IUK6</accession>
<evidence type="ECO:0000256" key="8">
    <source>
        <dbReference type="SAM" id="Phobius"/>
    </source>
</evidence>
<evidence type="ECO:0000313" key="11">
    <source>
        <dbReference type="EMBL" id="SBV90891.1"/>
    </source>
</evidence>
<evidence type="ECO:0000256" key="7">
    <source>
        <dbReference type="ARBA" id="ARBA00022840"/>
    </source>
</evidence>
<dbReference type="CDD" id="cd00130">
    <property type="entry name" value="PAS"/>
    <property type="match status" value="1"/>
</dbReference>
<evidence type="ECO:0000256" key="3">
    <source>
        <dbReference type="ARBA" id="ARBA00022553"/>
    </source>
</evidence>
<feature type="domain" description="Signal transduction histidine kinase HWE region" evidence="10">
    <location>
        <begin position="384"/>
        <end position="464"/>
    </location>
</feature>
<evidence type="ECO:0000256" key="5">
    <source>
        <dbReference type="ARBA" id="ARBA00022741"/>
    </source>
</evidence>
<dbReference type="Gene3D" id="3.30.450.20">
    <property type="entry name" value="PAS domain"/>
    <property type="match status" value="1"/>
</dbReference>
<dbReference type="Gene3D" id="3.30.565.10">
    <property type="entry name" value="Histidine kinase-like ATPase, C-terminal domain"/>
    <property type="match status" value="1"/>
</dbReference>
<dbReference type="SUPFAM" id="SSF55874">
    <property type="entry name" value="ATPase domain of HSP90 chaperone/DNA topoisomerase II/histidine kinase"/>
    <property type="match status" value="1"/>
</dbReference>
<dbReference type="EMBL" id="FLUO01000001">
    <property type="protein sequence ID" value="SBV90891.1"/>
    <property type="molecule type" value="Genomic_DNA"/>
</dbReference>
<keyword evidence="5" id="KW-0547">Nucleotide-binding</keyword>
<keyword evidence="8" id="KW-0472">Membrane</keyword>
<dbReference type="Pfam" id="PF08448">
    <property type="entry name" value="PAS_4"/>
    <property type="match status" value="1"/>
</dbReference>
<evidence type="ECO:0000256" key="1">
    <source>
        <dbReference type="ARBA" id="ARBA00000085"/>
    </source>
</evidence>
<keyword evidence="6" id="KW-0418">Kinase</keyword>
<keyword evidence="8" id="KW-0812">Transmembrane</keyword>
<sequence>MAAPAAPEPTETVLPRRGAPLRLFLFLVVLAAVAPLVGAGLFLSASFVDLERGRSVDRVAEIAYALSLAVDRDLSRGRSFDGAPGGLPPGLAAAVDLPEGWFASVIDDRTIIRARSHRPEDFVGTPAGPVLRAHLQRGRGVVETTDLEGRPSVTAFARSPESGWASVVWVPKAVLDAPSRRLIGGGVAVAALGLALSAAAAFLAAALIARPTRRAAIAAAGLGTGEIPEMPPTRIREINLLAGALRRAATTVAARERELKASTERATRVIESIQDGFMVLDARWRVTFLSPRAEAILAPLRRRERILGRTVRAALPEAIRTPFAESALRAARSGAMTAMEGYFAPLDAWFDMRAYPAQEGLTILFLDITERKRGEERQRLLMRELDHRAKNALNVVQSVVQLTRAETIEDFTAAVRGRVEALARTHALLADNAWLGADLEALVAAGLAPFLVGGGVSATIEGPRTTVAPEVVQSLGMIVHELATNAGKYGAFSRPGGCVAVSWTWRDGALSLAWRESGGPEARPPERGGFGTAMIRRIVETQLGGTFVCRWAKAGLACDITVARPFVAPGAMRIPA</sequence>
<feature type="transmembrane region" description="Helical" evidence="8">
    <location>
        <begin position="23"/>
        <end position="48"/>
    </location>
</feature>
<dbReference type="SMART" id="SM00911">
    <property type="entry name" value="HWE_HK"/>
    <property type="match status" value="1"/>
</dbReference>
<gene>
    <name evidence="11" type="ORF">KL86APRO_10057</name>
</gene>
<proteinExistence type="predicted"/>
<comment type="catalytic activity">
    <reaction evidence="1">
        <text>ATP + protein L-histidine = ADP + protein N-phospho-L-histidine.</text>
        <dbReference type="EC" id="2.7.13.3"/>
    </reaction>
</comment>
<dbReference type="CDD" id="cd18774">
    <property type="entry name" value="PDC2_HK_sensor"/>
    <property type="match status" value="1"/>
</dbReference>
<dbReference type="AlphaFoldDB" id="A0A212IUK6"/>
<dbReference type="EC" id="2.7.13.3" evidence="2"/>
<dbReference type="InterPro" id="IPR036890">
    <property type="entry name" value="HATPase_C_sf"/>
</dbReference>
<feature type="transmembrane region" description="Helical" evidence="8">
    <location>
        <begin position="182"/>
        <end position="208"/>
    </location>
</feature>
<dbReference type="InterPro" id="IPR000014">
    <property type="entry name" value="PAS"/>
</dbReference>
<dbReference type="GO" id="GO:0004673">
    <property type="term" value="F:protein histidine kinase activity"/>
    <property type="evidence" value="ECO:0007669"/>
    <property type="project" value="UniProtKB-EC"/>
</dbReference>
<dbReference type="Pfam" id="PF07536">
    <property type="entry name" value="HWE_HK"/>
    <property type="match status" value="1"/>
</dbReference>
<name>A0A212IUK6_9PROT</name>
<evidence type="ECO:0000256" key="2">
    <source>
        <dbReference type="ARBA" id="ARBA00012438"/>
    </source>
</evidence>
<keyword evidence="4" id="KW-0808">Transferase</keyword>
<evidence type="ECO:0000259" key="9">
    <source>
        <dbReference type="SMART" id="SM00091"/>
    </source>
</evidence>
<evidence type="ECO:0000256" key="6">
    <source>
        <dbReference type="ARBA" id="ARBA00022777"/>
    </source>
</evidence>
<dbReference type="PANTHER" id="PTHR41523">
    <property type="entry name" value="TWO-COMPONENT SYSTEM SENSOR PROTEIN"/>
    <property type="match status" value="1"/>
</dbReference>
<dbReference type="InterPro" id="IPR035965">
    <property type="entry name" value="PAS-like_dom_sf"/>
</dbReference>
<reference evidence="11" key="1">
    <citation type="submission" date="2016-04" db="EMBL/GenBank/DDBJ databases">
        <authorList>
            <person name="Evans L.H."/>
            <person name="Alamgir A."/>
            <person name="Owens N."/>
            <person name="Weber N.D."/>
            <person name="Virtaneva K."/>
            <person name="Barbian K."/>
            <person name="Babar A."/>
            <person name="Rosenke K."/>
        </authorList>
    </citation>
    <scope>NUCLEOTIDE SEQUENCE</scope>
    <source>
        <strain evidence="11">86</strain>
    </source>
</reference>
<organism evidence="11">
    <name type="scientific">uncultured Alphaproteobacteria bacterium</name>
    <dbReference type="NCBI Taxonomy" id="91750"/>
    <lineage>
        <taxon>Bacteria</taxon>
        <taxon>Pseudomonadati</taxon>
        <taxon>Pseudomonadota</taxon>
        <taxon>Alphaproteobacteria</taxon>
        <taxon>environmental samples</taxon>
    </lineage>
</organism>
<dbReference type="PANTHER" id="PTHR41523:SF8">
    <property type="entry name" value="ETHYLENE RESPONSE SENSOR PROTEIN"/>
    <property type="match status" value="1"/>
</dbReference>
<feature type="domain" description="PAS" evidence="9">
    <location>
        <begin position="264"/>
        <end position="333"/>
    </location>
</feature>
<dbReference type="GO" id="GO:0005524">
    <property type="term" value="F:ATP binding"/>
    <property type="evidence" value="ECO:0007669"/>
    <property type="project" value="UniProtKB-KW"/>
</dbReference>
<dbReference type="SMART" id="SM00091">
    <property type="entry name" value="PAS"/>
    <property type="match status" value="1"/>
</dbReference>
<dbReference type="SUPFAM" id="SSF55785">
    <property type="entry name" value="PYP-like sensor domain (PAS domain)"/>
    <property type="match status" value="1"/>
</dbReference>
<keyword evidence="8" id="KW-1133">Transmembrane helix</keyword>
<dbReference type="InterPro" id="IPR011102">
    <property type="entry name" value="Sig_transdc_His_kinase_HWE"/>
</dbReference>
<evidence type="ECO:0000259" key="10">
    <source>
        <dbReference type="SMART" id="SM00911"/>
    </source>
</evidence>